<comment type="subcellular location">
    <subcellularLocation>
        <location evidence="1">Peroxisome</location>
    </subcellularLocation>
</comment>
<keyword evidence="2" id="KW-0576">Peroxisome</keyword>
<accession>A0A8H7PLJ4</accession>
<sequence length="279" mass="31071">MSVNIPKLETFELKLHPTGVAEIIFNRPQRYNALSRLAYAEWLQAIQWAANCDEAKVTVLIGRGKYYTSGQELVMPEPMPENDDVDLLTMVKKRSENTRQLVRELINFPKLLIVGVNGPAIGFGVTTLALADVVYSVPHATFKTPFMQLGFCAEGCSSALFPRIMGPSRANEMLLMGKQLSAEELEKCGFVGRILPAENFHEAVLKHATEAAQFSLGAIQTTKKLSRDVDREMLLNVNDEEMDRLADRMVSPESIESILKFVEQAQQKKAKAKQASAKL</sequence>
<evidence type="ECO:0000256" key="1">
    <source>
        <dbReference type="ARBA" id="ARBA00004275"/>
    </source>
</evidence>
<dbReference type="GO" id="GO:0004165">
    <property type="term" value="F:delta(3)-delta(2)-enoyl-CoA isomerase activity"/>
    <property type="evidence" value="ECO:0007669"/>
    <property type="project" value="UniProtKB-ARBA"/>
</dbReference>
<dbReference type="Gene3D" id="1.10.12.10">
    <property type="entry name" value="Lyase 2-enoyl-coa Hydratase, Chain A, domain 2"/>
    <property type="match status" value="1"/>
</dbReference>
<evidence type="ECO:0000256" key="2">
    <source>
        <dbReference type="ARBA" id="ARBA00023140"/>
    </source>
</evidence>
<dbReference type="Gene3D" id="3.90.226.10">
    <property type="entry name" value="2-enoyl-CoA Hydratase, Chain A, domain 1"/>
    <property type="match status" value="1"/>
</dbReference>
<keyword evidence="3" id="KW-0413">Isomerase</keyword>
<dbReference type="InterPro" id="IPR014748">
    <property type="entry name" value="Enoyl-CoA_hydra_C"/>
</dbReference>
<dbReference type="Proteomes" id="UP000654370">
    <property type="component" value="Unassembled WGS sequence"/>
</dbReference>
<organism evidence="4 5">
    <name type="scientific">Mortierella isabellina</name>
    <name type="common">Filamentous fungus</name>
    <name type="synonym">Umbelopsis isabellina</name>
    <dbReference type="NCBI Taxonomy" id="91625"/>
    <lineage>
        <taxon>Eukaryota</taxon>
        <taxon>Fungi</taxon>
        <taxon>Fungi incertae sedis</taxon>
        <taxon>Mucoromycota</taxon>
        <taxon>Mucoromycotina</taxon>
        <taxon>Umbelopsidomycetes</taxon>
        <taxon>Umbelopsidales</taxon>
        <taxon>Umbelopsidaceae</taxon>
        <taxon>Umbelopsis</taxon>
    </lineage>
</organism>
<protein>
    <recommendedName>
        <fullName evidence="6">Enoyl-CoA delta isomerase 2, mitochondrial</fullName>
    </recommendedName>
</protein>
<gene>
    <name evidence="4" type="ORF">INT43_005511</name>
</gene>
<dbReference type="AlphaFoldDB" id="A0A8H7PLJ4"/>
<keyword evidence="5" id="KW-1185">Reference proteome</keyword>
<dbReference type="PANTHER" id="PTHR43684:SF1">
    <property type="entry name" value="ENOYL-COA DELTA ISOMERASE 2"/>
    <property type="match status" value="1"/>
</dbReference>
<dbReference type="InterPro" id="IPR001753">
    <property type="entry name" value="Enoyl-CoA_hydra/iso"/>
</dbReference>
<dbReference type="CDD" id="cd06558">
    <property type="entry name" value="crotonase-like"/>
    <property type="match status" value="1"/>
</dbReference>
<evidence type="ECO:0000256" key="3">
    <source>
        <dbReference type="ARBA" id="ARBA00023235"/>
    </source>
</evidence>
<dbReference type="PANTHER" id="PTHR43684">
    <property type="match status" value="1"/>
</dbReference>
<dbReference type="GO" id="GO:0005777">
    <property type="term" value="C:peroxisome"/>
    <property type="evidence" value="ECO:0007669"/>
    <property type="project" value="UniProtKB-SubCell"/>
</dbReference>
<dbReference type="SUPFAM" id="SSF52096">
    <property type="entry name" value="ClpP/crotonase"/>
    <property type="match status" value="1"/>
</dbReference>
<proteinExistence type="predicted"/>
<evidence type="ECO:0008006" key="6">
    <source>
        <dbReference type="Google" id="ProtNLM"/>
    </source>
</evidence>
<comment type="caution">
    <text evidence="4">The sequence shown here is derived from an EMBL/GenBank/DDBJ whole genome shotgun (WGS) entry which is preliminary data.</text>
</comment>
<dbReference type="OrthoDB" id="448450at2759"/>
<evidence type="ECO:0000313" key="4">
    <source>
        <dbReference type="EMBL" id="KAG2176277.1"/>
    </source>
</evidence>
<name>A0A8H7PLJ4_MORIS</name>
<dbReference type="EMBL" id="JAEPQZ010000010">
    <property type="protein sequence ID" value="KAG2176277.1"/>
    <property type="molecule type" value="Genomic_DNA"/>
</dbReference>
<dbReference type="InterPro" id="IPR051053">
    <property type="entry name" value="ECH/Chromodomain_protein"/>
</dbReference>
<dbReference type="InterPro" id="IPR029045">
    <property type="entry name" value="ClpP/crotonase-like_dom_sf"/>
</dbReference>
<reference evidence="4" key="1">
    <citation type="submission" date="2020-12" db="EMBL/GenBank/DDBJ databases">
        <title>Metabolic potential, ecology and presence of endohyphal bacteria is reflected in genomic diversity of Mucoromycotina.</title>
        <authorList>
            <person name="Muszewska A."/>
            <person name="Okrasinska A."/>
            <person name="Steczkiewicz K."/>
            <person name="Drgas O."/>
            <person name="Orlowska M."/>
            <person name="Perlinska-Lenart U."/>
            <person name="Aleksandrzak-Piekarczyk T."/>
            <person name="Szatraj K."/>
            <person name="Zielenkiewicz U."/>
            <person name="Pilsyk S."/>
            <person name="Malc E."/>
            <person name="Mieczkowski P."/>
            <person name="Kruszewska J.S."/>
            <person name="Biernat P."/>
            <person name="Pawlowska J."/>
        </authorList>
    </citation>
    <scope>NUCLEOTIDE SEQUENCE</scope>
    <source>
        <strain evidence="4">WA0000067209</strain>
    </source>
</reference>
<dbReference type="Pfam" id="PF00378">
    <property type="entry name" value="ECH_1"/>
    <property type="match status" value="1"/>
</dbReference>
<evidence type="ECO:0000313" key="5">
    <source>
        <dbReference type="Proteomes" id="UP000654370"/>
    </source>
</evidence>